<dbReference type="Gene3D" id="3.30.470.20">
    <property type="entry name" value="ATP-grasp fold, B domain"/>
    <property type="match status" value="1"/>
</dbReference>
<dbReference type="Gene3D" id="3.20.20.60">
    <property type="entry name" value="Phosphoenolpyruvate-binding domains"/>
    <property type="match status" value="1"/>
</dbReference>
<dbReference type="InterPro" id="IPR036637">
    <property type="entry name" value="Phosphohistidine_dom_sf"/>
</dbReference>
<dbReference type="InterPro" id="IPR002192">
    <property type="entry name" value="PPDK_AMP/ATP-bd"/>
</dbReference>
<dbReference type="Pfam" id="PF00391">
    <property type="entry name" value="PEP-utilizers"/>
    <property type="match status" value="1"/>
</dbReference>
<dbReference type="SUPFAM" id="SSF52009">
    <property type="entry name" value="Phosphohistidine domain"/>
    <property type="match status" value="1"/>
</dbReference>
<dbReference type="Proteomes" id="UP000606463">
    <property type="component" value="Unassembled WGS sequence"/>
</dbReference>
<dbReference type="EC" id="2.7.9.2" evidence="5"/>
<evidence type="ECO:0000256" key="14">
    <source>
        <dbReference type="ARBA" id="ARBA00047700"/>
    </source>
</evidence>
<dbReference type="InterPro" id="IPR023151">
    <property type="entry name" value="PEP_util_CS"/>
</dbReference>
<keyword evidence="11" id="KW-0067">ATP-binding</keyword>
<dbReference type="InterPro" id="IPR015813">
    <property type="entry name" value="Pyrv/PenolPyrv_kinase-like_dom"/>
</dbReference>
<evidence type="ECO:0000256" key="6">
    <source>
        <dbReference type="ARBA" id="ARBA00021623"/>
    </source>
</evidence>
<gene>
    <name evidence="18" type="primary">ppsA</name>
    <name evidence="18" type="ORF">EYH37_05365</name>
</gene>
<dbReference type="EMBL" id="DQVE01000055">
    <property type="protein sequence ID" value="HIP98769.1"/>
    <property type="molecule type" value="Genomic_DNA"/>
</dbReference>
<comment type="pathway">
    <text evidence="3">Carbohydrate biosynthesis; gluconeogenesis.</text>
</comment>
<dbReference type="PANTHER" id="PTHR43030:SF1">
    <property type="entry name" value="PHOSPHOENOLPYRUVATE SYNTHASE"/>
    <property type="match status" value="1"/>
</dbReference>
<reference evidence="18" key="1">
    <citation type="journal article" date="2020" name="ISME J.">
        <title>Gammaproteobacteria mediating utilization of methyl-, sulfur- and petroleum organic compounds in deep ocean hydrothermal plumes.</title>
        <authorList>
            <person name="Zhou Z."/>
            <person name="Liu Y."/>
            <person name="Pan J."/>
            <person name="Cron B.R."/>
            <person name="Toner B.M."/>
            <person name="Anantharaman K."/>
            <person name="Breier J.A."/>
            <person name="Dick G.J."/>
            <person name="Li M."/>
        </authorList>
    </citation>
    <scope>NUCLEOTIDE SEQUENCE</scope>
    <source>
        <strain evidence="18">SZUA-1501</strain>
    </source>
</reference>
<comment type="catalytic activity">
    <reaction evidence="14">
        <text>pyruvate + ATP + H2O = phosphoenolpyruvate + AMP + phosphate + 2 H(+)</text>
        <dbReference type="Rhea" id="RHEA:11364"/>
        <dbReference type="ChEBI" id="CHEBI:15361"/>
        <dbReference type="ChEBI" id="CHEBI:15377"/>
        <dbReference type="ChEBI" id="CHEBI:15378"/>
        <dbReference type="ChEBI" id="CHEBI:30616"/>
        <dbReference type="ChEBI" id="CHEBI:43474"/>
        <dbReference type="ChEBI" id="CHEBI:58702"/>
        <dbReference type="ChEBI" id="CHEBI:456215"/>
        <dbReference type="EC" id="2.7.9.2"/>
    </reaction>
</comment>
<protein>
    <recommendedName>
        <fullName evidence="6">Phosphoenolpyruvate synthase</fullName>
        <ecNumber evidence="5">2.7.9.2</ecNumber>
    </recommendedName>
    <alternativeName>
        <fullName evidence="13">Pyruvate, water dikinase</fullName>
    </alternativeName>
</protein>
<comment type="function">
    <text evidence="2">Catalyzes the phosphorylation of pyruvate to phosphoenolpyruvate.</text>
</comment>
<dbReference type="Pfam" id="PF02896">
    <property type="entry name" value="PEP-utilizers_C"/>
    <property type="match status" value="1"/>
</dbReference>
<evidence type="ECO:0000259" key="16">
    <source>
        <dbReference type="Pfam" id="PF01326"/>
    </source>
</evidence>
<dbReference type="PRINTS" id="PR01736">
    <property type="entry name" value="PHPHTRNFRASE"/>
</dbReference>
<accession>A0A9D1CFP0</accession>
<dbReference type="InterPro" id="IPR000121">
    <property type="entry name" value="PEP_util_C"/>
</dbReference>
<dbReference type="FunFam" id="3.30.1490.20:FF:000010">
    <property type="entry name" value="Phosphoenolpyruvate synthase"/>
    <property type="match status" value="1"/>
</dbReference>
<evidence type="ECO:0000256" key="13">
    <source>
        <dbReference type="ARBA" id="ARBA00033470"/>
    </source>
</evidence>
<feature type="domain" description="PEP-utilising enzyme mobile" evidence="15">
    <location>
        <begin position="399"/>
        <end position="470"/>
    </location>
</feature>
<evidence type="ECO:0000256" key="5">
    <source>
        <dbReference type="ARBA" id="ARBA00011996"/>
    </source>
</evidence>
<dbReference type="InterPro" id="IPR008279">
    <property type="entry name" value="PEP-util_enz_mobile_dom"/>
</dbReference>
<evidence type="ECO:0000256" key="12">
    <source>
        <dbReference type="ARBA" id="ARBA00022842"/>
    </source>
</evidence>
<comment type="similarity">
    <text evidence="4">Belongs to the PEP-utilizing enzyme family.</text>
</comment>
<comment type="caution">
    <text evidence="18">The sequence shown here is derived from an EMBL/GenBank/DDBJ whole genome shotgun (WGS) entry which is preliminary data.</text>
</comment>
<evidence type="ECO:0000256" key="10">
    <source>
        <dbReference type="ARBA" id="ARBA00022777"/>
    </source>
</evidence>
<dbReference type="SUPFAM" id="SSF56059">
    <property type="entry name" value="Glutathione synthetase ATP-binding domain-like"/>
    <property type="match status" value="1"/>
</dbReference>
<dbReference type="NCBIfam" id="NF005057">
    <property type="entry name" value="PRK06464.1"/>
    <property type="match status" value="1"/>
</dbReference>
<dbReference type="PROSITE" id="PS00742">
    <property type="entry name" value="PEP_ENZYMES_2"/>
    <property type="match status" value="1"/>
</dbReference>
<evidence type="ECO:0000256" key="2">
    <source>
        <dbReference type="ARBA" id="ARBA00002988"/>
    </source>
</evidence>
<dbReference type="FunFam" id="3.30.470.20:FF:000017">
    <property type="entry name" value="Phosphoenolpyruvate synthase"/>
    <property type="match status" value="1"/>
</dbReference>
<dbReference type="AlphaFoldDB" id="A0A9D1CFP0"/>
<keyword evidence="10" id="KW-0418">Kinase</keyword>
<evidence type="ECO:0000256" key="3">
    <source>
        <dbReference type="ARBA" id="ARBA00004742"/>
    </source>
</evidence>
<evidence type="ECO:0000313" key="18">
    <source>
        <dbReference type="EMBL" id="HIP98769.1"/>
    </source>
</evidence>
<dbReference type="SUPFAM" id="SSF51621">
    <property type="entry name" value="Phosphoenolpyruvate/pyruvate domain"/>
    <property type="match status" value="1"/>
</dbReference>
<dbReference type="Gene3D" id="3.50.30.10">
    <property type="entry name" value="Phosphohistidine domain"/>
    <property type="match status" value="1"/>
</dbReference>
<dbReference type="PANTHER" id="PTHR43030">
    <property type="entry name" value="PHOSPHOENOLPYRUVATE SYNTHASE"/>
    <property type="match status" value="1"/>
</dbReference>
<dbReference type="InterPro" id="IPR040442">
    <property type="entry name" value="Pyrv_kinase-like_dom_sf"/>
</dbReference>
<dbReference type="FunFam" id="3.50.30.10:FF:000002">
    <property type="entry name" value="Phosphoenolpyruvate synthase"/>
    <property type="match status" value="1"/>
</dbReference>
<dbReference type="InterPro" id="IPR013815">
    <property type="entry name" value="ATP_grasp_subdomain_1"/>
</dbReference>
<evidence type="ECO:0000259" key="17">
    <source>
        <dbReference type="Pfam" id="PF02896"/>
    </source>
</evidence>
<name>A0A9D1CFP0_AQUAO</name>
<keyword evidence="7 18" id="KW-0808">Transferase</keyword>
<dbReference type="NCBIfam" id="TIGR01418">
    <property type="entry name" value="PEP_synth"/>
    <property type="match status" value="1"/>
</dbReference>
<evidence type="ECO:0000259" key="15">
    <source>
        <dbReference type="Pfam" id="PF00391"/>
    </source>
</evidence>
<dbReference type="PROSITE" id="PS00370">
    <property type="entry name" value="PEP_ENZYMES_PHOS_SITE"/>
    <property type="match status" value="1"/>
</dbReference>
<evidence type="ECO:0000313" key="19">
    <source>
        <dbReference type="Proteomes" id="UP000606463"/>
    </source>
</evidence>
<evidence type="ECO:0000256" key="9">
    <source>
        <dbReference type="ARBA" id="ARBA00022741"/>
    </source>
</evidence>
<keyword evidence="18" id="KW-0670">Pyruvate</keyword>
<keyword evidence="12" id="KW-0460">Magnesium</keyword>
<feature type="domain" description="PEP-utilising enzyme C-terminal" evidence="17">
    <location>
        <begin position="491"/>
        <end position="846"/>
    </location>
</feature>
<dbReference type="GO" id="GO:0046872">
    <property type="term" value="F:metal ion binding"/>
    <property type="evidence" value="ECO:0007669"/>
    <property type="project" value="UniProtKB-KW"/>
</dbReference>
<keyword evidence="9" id="KW-0547">Nucleotide-binding</keyword>
<evidence type="ECO:0000256" key="7">
    <source>
        <dbReference type="ARBA" id="ARBA00022679"/>
    </source>
</evidence>
<dbReference type="Gene3D" id="3.30.1490.20">
    <property type="entry name" value="ATP-grasp fold, A domain"/>
    <property type="match status" value="1"/>
</dbReference>
<evidence type="ECO:0000256" key="11">
    <source>
        <dbReference type="ARBA" id="ARBA00022840"/>
    </source>
</evidence>
<feature type="domain" description="Pyruvate phosphate dikinase AMP/ATP-binding" evidence="16">
    <location>
        <begin position="23"/>
        <end position="354"/>
    </location>
</feature>
<dbReference type="InterPro" id="IPR006319">
    <property type="entry name" value="PEP_synth"/>
</dbReference>
<keyword evidence="8" id="KW-0479">Metal-binding</keyword>
<comment type="cofactor">
    <cofactor evidence="1">
        <name>Mg(2+)</name>
        <dbReference type="ChEBI" id="CHEBI:18420"/>
    </cofactor>
</comment>
<dbReference type="InterPro" id="IPR018274">
    <property type="entry name" value="PEP_util_AS"/>
</dbReference>
<evidence type="ECO:0000256" key="1">
    <source>
        <dbReference type="ARBA" id="ARBA00001946"/>
    </source>
</evidence>
<dbReference type="Pfam" id="PF01326">
    <property type="entry name" value="PPDK_N"/>
    <property type="match status" value="1"/>
</dbReference>
<evidence type="ECO:0000256" key="4">
    <source>
        <dbReference type="ARBA" id="ARBA00007837"/>
    </source>
</evidence>
<dbReference type="GO" id="GO:0005524">
    <property type="term" value="F:ATP binding"/>
    <property type="evidence" value="ECO:0007669"/>
    <property type="project" value="UniProtKB-KW"/>
</dbReference>
<dbReference type="GO" id="GO:0008986">
    <property type="term" value="F:pyruvate, water dikinase activity"/>
    <property type="evidence" value="ECO:0007669"/>
    <property type="project" value="UniProtKB-EC"/>
</dbReference>
<proteinExistence type="inferred from homology"/>
<sequence>MTAVDKYKAYVVWFKDVGIEDINLVGGKSASLGEMIRALTPLGIRIPDGFAITSNAYWKYIDYNNLREKIKEELRGLNIDDVEDLERRAFRIRELIKSGEFPPDLEEEIRRFYAELGKKYGMENVDVAVRSSSTAEDLPDASFAGQQETYLNVVGAASLLVHVKKAFASLFTARAIAYREKFGFDHFKVALAIAVQKMVRSDLGASGVMFTVDTESGFRDVVLINAIYGLGEMIVGGQVVPDEYLVFKPTFKKGYAAIIEKKLGKKDLKMVYGAGEERTKVVPVPLEDQKKFALTDEEILTLADWAIKIEEYYSKKLGRYAPMDIEWAKDGQLNRLFIVQARPETIHANKNPNIVKVYKIKTAEEERRKKILVTGIAVGDKIGTGRVRVLRSLEEAKDFKEGEVLVTDITDPDWEPIMKKASAIVTNRGGRTAHAAIVARELGIPAVVGTGNATEVLKDGEEVTVSCAEGEIGYVYAGVLDFEVEEVDLTKVEKPKKTKILVNVANPNKVFRYAYLPVDGVGLAREEFIINNYIKIHPLALLHFEDIKELYNRLKEAGLVDSKGWVQFRAIYAFANGKLKEKLALGKDNRRINLKRLIGDIEDLTFGYEDKITYYVKKLSYGVAKIAAAFYPNPVIVRFSDFKSNEYANLIGGQLFEPEEENPMLGFRGASRYYSKIFREAFGMEVQAMLRVRNKMGLKNAIVMIPFCRTPEEGKKVLEVMKEYGLEKSKDDLQVYVMAELPSNVFLADKYAEVFDGFSIGSNDLTQLTLGLDRDSGLVAYLYDERNPAVKRAIEHIIKTAKKYGRKVGICGQAPSDFPEFAAWLVEQEIDTISINPDAVLKTIKTVVDKERELGIQ</sequence>
<evidence type="ECO:0000256" key="8">
    <source>
        <dbReference type="ARBA" id="ARBA00022723"/>
    </source>
</evidence>
<organism evidence="18 19">
    <name type="scientific">Aquifex aeolicus</name>
    <dbReference type="NCBI Taxonomy" id="63363"/>
    <lineage>
        <taxon>Bacteria</taxon>
        <taxon>Pseudomonadati</taxon>
        <taxon>Aquificota</taxon>
        <taxon>Aquificia</taxon>
        <taxon>Aquificales</taxon>
        <taxon>Aquificaceae</taxon>
        <taxon>Aquifex</taxon>
    </lineage>
</organism>